<comment type="similarity">
    <text evidence="1">In the C-terminal section; belongs to the transpeptidase family.</text>
</comment>
<evidence type="ECO:0000256" key="11">
    <source>
        <dbReference type="ARBA" id="ARBA00022984"/>
    </source>
</evidence>
<dbReference type="GO" id="GO:0008360">
    <property type="term" value="P:regulation of cell shape"/>
    <property type="evidence" value="ECO:0007669"/>
    <property type="project" value="UniProtKB-KW"/>
</dbReference>
<dbReference type="Pfam" id="PF00905">
    <property type="entry name" value="Transpeptidase"/>
    <property type="match status" value="1"/>
</dbReference>
<dbReference type="InterPro" id="IPR001264">
    <property type="entry name" value="Glyco_trans_51"/>
</dbReference>
<keyword evidence="7" id="KW-0808">Transferase</keyword>
<dbReference type="GO" id="GO:0009002">
    <property type="term" value="F:serine-type D-Ala-D-Ala carboxypeptidase activity"/>
    <property type="evidence" value="ECO:0007669"/>
    <property type="project" value="UniProtKB-EC"/>
</dbReference>
<evidence type="ECO:0000256" key="15">
    <source>
        <dbReference type="ARBA" id="ARBA00023316"/>
    </source>
</evidence>
<keyword evidence="3" id="KW-1003">Cell membrane</keyword>
<accession>D6XX05</accession>
<dbReference type="RefSeq" id="WP_013173403.1">
    <property type="nucleotide sequence ID" value="NC_014219.1"/>
</dbReference>
<sequence length="717" mass="79907">MHMRKWKKRLVLITGIIMFTLLLAAGGYTGVILFGNYTIDEKDLVMSELTTLVDSDGDTVAHLFEENRELVTIEDVPDYVQGAFISVEDHRFHQHTGFDLRAIGRALYRDITSGSLQEGGSTITQQLAKNIFLTPEKSFLRKTEEVLIAINLERRYTKDEILEMYLNQIYFGHGAHGIQAASKLYFDKEVSELTIEEGALLAALPKGPNLYSPFVDHDRSLERRNLVLGLMNRHGYIESDEAVRLQGRTLPEEQSAISANPAYSVYVDMVLEEAERRFGIREEEILRGGYTIETAIDQTLQESLYEQFQDAAQFPENSGEQIAQGSAVFLDNETAGVRAVSGGRDYVRKGLNRAVMPRQPGSAIKPVAVFAPALEEGVFEPYSLLADQPIDFDGYQPRNISGSYQGEVTLYDAIVDSVNVPAVFALDELGIDPAKRYLEEQDVYVDDNGLSIALGGLEEGLSPLQMASLYRTLADDGWYKQPYLIERIVTSSGIDILPGDSLEARQVYSSQTAWYMTRMLEAAVDEGTGRHGEFDGSLAGKTGTSSGRRDLWFAGFTPELSGAYWMGFDRYDEETVMNDSSARSVMAMKTVLSDAGHGEIELAFTKPEGVSDLEEPVRMIAVNDLEADTNFSFTGANIHLSWSASDDERLTYRLYELKGNGDRELVEELKGADEYTIRGVNLFSTRTYQVVPYNPQVGREGEPSNTVEAGFSFFSRQ</sequence>
<evidence type="ECO:0000256" key="2">
    <source>
        <dbReference type="ARBA" id="ARBA00007739"/>
    </source>
</evidence>
<comment type="catalytic activity">
    <reaction evidence="16">
        <text>Preferential cleavage: (Ac)2-L-Lys-D-Ala-|-D-Ala. Also transpeptidation of peptidyl-alanyl moieties that are N-acyl substituents of D-alanine.</text>
        <dbReference type="EC" id="3.4.16.4"/>
    </reaction>
</comment>
<evidence type="ECO:0000256" key="13">
    <source>
        <dbReference type="ARBA" id="ARBA00023136"/>
    </source>
</evidence>
<keyword evidence="11" id="KW-0573">Peptidoglycan synthesis</keyword>
<keyword evidence="5" id="KW-0645">Protease</keyword>
<evidence type="ECO:0000256" key="10">
    <source>
        <dbReference type="ARBA" id="ARBA00022960"/>
    </source>
</evidence>
<feature type="domain" description="Penicillin-binding protein transpeptidase" evidence="18">
    <location>
        <begin position="325"/>
        <end position="581"/>
    </location>
</feature>
<dbReference type="Proteomes" id="UP000000271">
    <property type="component" value="Chromosome"/>
</dbReference>
<evidence type="ECO:0000256" key="12">
    <source>
        <dbReference type="ARBA" id="ARBA00022989"/>
    </source>
</evidence>
<keyword evidence="12" id="KW-1133">Transmembrane helix</keyword>
<dbReference type="HOGENOM" id="CLU_006354_2_2_9"/>
<evidence type="ECO:0000256" key="14">
    <source>
        <dbReference type="ARBA" id="ARBA00023268"/>
    </source>
</evidence>
<dbReference type="SUPFAM" id="SSF56601">
    <property type="entry name" value="beta-lactamase/transpeptidase-like"/>
    <property type="match status" value="1"/>
</dbReference>
<keyword evidence="14" id="KW-0511">Multifunctional enzyme</keyword>
<comment type="catalytic activity">
    <reaction evidence="17">
        <text>[GlcNAc-(1-&gt;4)-Mur2Ac(oyl-L-Ala-gamma-D-Glu-L-Lys-D-Ala-D-Ala)](n)-di-trans,octa-cis-undecaprenyl diphosphate + beta-D-GlcNAc-(1-&gt;4)-Mur2Ac(oyl-L-Ala-gamma-D-Glu-L-Lys-D-Ala-D-Ala)-di-trans,octa-cis-undecaprenyl diphosphate = [GlcNAc-(1-&gt;4)-Mur2Ac(oyl-L-Ala-gamma-D-Glu-L-Lys-D-Ala-D-Ala)](n+1)-di-trans,octa-cis-undecaprenyl diphosphate + di-trans,octa-cis-undecaprenyl diphosphate + H(+)</text>
        <dbReference type="Rhea" id="RHEA:23708"/>
        <dbReference type="Rhea" id="RHEA-COMP:9602"/>
        <dbReference type="Rhea" id="RHEA-COMP:9603"/>
        <dbReference type="ChEBI" id="CHEBI:15378"/>
        <dbReference type="ChEBI" id="CHEBI:58405"/>
        <dbReference type="ChEBI" id="CHEBI:60033"/>
        <dbReference type="ChEBI" id="CHEBI:78435"/>
        <dbReference type="EC" id="2.4.99.28"/>
    </reaction>
</comment>
<organism evidence="20 21">
    <name type="scientific">Bacillus selenitireducens (strain ATCC 700615 / DSM 15326 / MLS10)</name>
    <dbReference type="NCBI Taxonomy" id="439292"/>
    <lineage>
        <taxon>Bacteria</taxon>
        <taxon>Bacillati</taxon>
        <taxon>Bacillota</taxon>
        <taxon>Bacilli</taxon>
        <taxon>Bacillales</taxon>
        <taxon>Bacillaceae</taxon>
        <taxon>Salisediminibacterium</taxon>
    </lineage>
</organism>
<keyword evidence="6" id="KW-0328">Glycosyltransferase</keyword>
<reference evidence="20" key="1">
    <citation type="submission" date="2009-10" db="EMBL/GenBank/DDBJ databases">
        <title>Complete sequence of Bacillus selenitireducens MLS10.</title>
        <authorList>
            <consortium name="US DOE Joint Genome Institute"/>
            <person name="Lucas S."/>
            <person name="Copeland A."/>
            <person name="Lapidus A."/>
            <person name="Glavina del Rio T."/>
            <person name="Dalin E."/>
            <person name="Tice H."/>
            <person name="Bruce D."/>
            <person name="Goodwin L."/>
            <person name="Pitluck S."/>
            <person name="Sims D."/>
            <person name="Brettin T."/>
            <person name="Detter J.C."/>
            <person name="Han C."/>
            <person name="Larimer F."/>
            <person name="Land M."/>
            <person name="Hauser L."/>
            <person name="Kyrpides N."/>
            <person name="Ovchinnikova G."/>
            <person name="Stolz J."/>
        </authorList>
    </citation>
    <scope>NUCLEOTIDE SEQUENCE [LARGE SCALE GENOMIC DNA]</scope>
    <source>
        <strain evidence="20">MLS10</strain>
    </source>
</reference>
<gene>
    <name evidence="20" type="ordered locus">Bsel_2480</name>
</gene>
<protein>
    <submittedName>
        <fullName evidence="20">Penicillin-binding protein, 1A family</fullName>
    </submittedName>
</protein>
<name>D6XX05_BACIE</name>
<dbReference type="InterPro" id="IPR050396">
    <property type="entry name" value="Glycosyltr_51/Transpeptidase"/>
</dbReference>
<dbReference type="GO" id="GO:0006508">
    <property type="term" value="P:proteolysis"/>
    <property type="evidence" value="ECO:0007669"/>
    <property type="project" value="UniProtKB-KW"/>
</dbReference>
<evidence type="ECO:0000259" key="19">
    <source>
        <dbReference type="Pfam" id="PF00912"/>
    </source>
</evidence>
<dbReference type="GO" id="GO:0009252">
    <property type="term" value="P:peptidoglycan biosynthetic process"/>
    <property type="evidence" value="ECO:0007669"/>
    <property type="project" value="UniProtKB-KW"/>
</dbReference>
<dbReference type="InterPro" id="IPR012338">
    <property type="entry name" value="Beta-lactam/transpept-like"/>
</dbReference>
<evidence type="ECO:0000256" key="9">
    <source>
        <dbReference type="ARBA" id="ARBA00022801"/>
    </source>
</evidence>
<dbReference type="InterPro" id="IPR023346">
    <property type="entry name" value="Lysozyme-like_dom_sf"/>
</dbReference>
<dbReference type="Gene3D" id="1.10.3810.10">
    <property type="entry name" value="Biosynthetic peptidoglycan transglycosylase-like"/>
    <property type="match status" value="1"/>
</dbReference>
<keyword evidence="8" id="KW-0812">Transmembrane</keyword>
<dbReference type="SUPFAM" id="SSF53955">
    <property type="entry name" value="Lysozyme-like"/>
    <property type="match status" value="1"/>
</dbReference>
<evidence type="ECO:0000313" key="20">
    <source>
        <dbReference type="EMBL" id="ADH99981.1"/>
    </source>
</evidence>
<evidence type="ECO:0000313" key="21">
    <source>
        <dbReference type="Proteomes" id="UP000000271"/>
    </source>
</evidence>
<dbReference type="FunFam" id="1.10.3810.10:FF:000001">
    <property type="entry name" value="Penicillin-binding protein 1A"/>
    <property type="match status" value="1"/>
</dbReference>
<dbReference type="AlphaFoldDB" id="D6XX05"/>
<evidence type="ECO:0000256" key="6">
    <source>
        <dbReference type="ARBA" id="ARBA00022676"/>
    </source>
</evidence>
<evidence type="ECO:0000256" key="7">
    <source>
        <dbReference type="ARBA" id="ARBA00022679"/>
    </source>
</evidence>
<evidence type="ECO:0000256" key="4">
    <source>
        <dbReference type="ARBA" id="ARBA00022645"/>
    </source>
</evidence>
<dbReference type="CAZy" id="GT51">
    <property type="family name" value="Glycosyltransferase Family 51"/>
</dbReference>
<evidence type="ECO:0000256" key="16">
    <source>
        <dbReference type="ARBA" id="ARBA00034000"/>
    </source>
</evidence>
<dbReference type="KEGG" id="bse:Bsel_2480"/>
<dbReference type="STRING" id="439292.Bsel_2480"/>
<comment type="similarity">
    <text evidence="2">In the N-terminal section; belongs to the glycosyltransferase 51 family.</text>
</comment>
<keyword evidence="4" id="KW-0121">Carboxypeptidase</keyword>
<dbReference type="InterPro" id="IPR036950">
    <property type="entry name" value="PBP_transglycosylase"/>
</dbReference>
<dbReference type="Pfam" id="PF00912">
    <property type="entry name" value="Transgly"/>
    <property type="match status" value="1"/>
</dbReference>
<dbReference type="PANTHER" id="PTHR32282">
    <property type="entry name" value="BINDING PROTEIN TRANSPEPTIDASE, PUTATIVE-RELATED"/>
    <property type="match status" value="1"/>
</dbReference>
<dbReference type="InterPro" id="IPR001460">
    <property type="entry name" value="PCN-bd_Tpept"/>
</dbReference>
<evidence type="ECO:0000256" key="1">
    <source>
        <dbReference type="ARBA" id="ARBA00007090"/>
    </source>
</evidence>
<evidence type="ECO:0000256" key="5">
    <source>
        <dbReference type="ARBA" id="ARBA00022670"/>
    </source>
</evidence>
<keyword evidence="21" id="KW-1185">Reference proteome</keyword>
<feature type="domain" description="Glycosyl transferase family 51" evidence="19">
    <location>
        <begin position="58"/>
        <end position="231"/>
    </location>
</feature>
<keyword evidence="9" id="KW-0378">Hydrolase</keyword>
<dbReference type="PANTHER" id="PTHR32282:SF32">
    <property type="entry name" value="PENICILLIN-BINDING PROTEIN 2A"/>
    <property type="match status" value="1"/>
</dbReference>
<dbReference type="GO" id="GO:0071555">
    <property type="term" value="P:cell wall organization"/>
    <property type="evidence" value="ECO:0007669"/>
    <property type="project" value="UniProtKB-KW"/>
</dbReference>
<keyword evidence="15" id="KW-0961">Cell wall biogenesis/degradation</keyword>
<dbReference type="GO" id="GO:0030288">
    <property type="term" value="C:outer membrane-bounded periplasmic space"/>
    <property type="evidence" value="ECO:0007669"/>
    <property type="project" value="TreeGrafter"/>
</dbReference>
<dbReference type="eggNOG" id="COG0744">
    <property type="taxonomic scope" value="Bacteria"/>
</dbReference>
<dbReference type="EMBL" id="CP001791">
    <property type="protein sequence ID" value="ADH99981.1"/>
    <property type="molecule type" value="Genomic_DNA"/>
</dbReference>
<proteinExistence type="inferred from homology"/>
<keyword evidence="10" id="KW-0133">Cell shape</keyword>
<dbReference type="GO" id="GO:0008658">
    <property type="term" value="F:penicillin binding"/>
    <property type="evidence" value="ECO:0007669"/>
    <property type="project" value="InterPro"/>
</dbReference>
<evidence type="ECO:0000256" key="17">
    <source>
        <dbReference type="ARBA" id="ARBA00049902"/>
    </source>
</evidence>
<dbReference type="Gene3D" id="3.40.710.10">
    <property type="entry name" value="DD-peptidase/beta-lactamase superfamily"/>
    <property type="match status" value="1"/>
</dbReference>
<keyword evidence="13" id="KW-0472">Membrane</keyword>
<evidence type="ECO:0000256" key="3">
    <source>
        <dbReference type="ARBA" id="ARBA00022475"/>
    </source>
</evidence>
<evidence type="ECO:0000259" key="18">
    <source>
        <dbReference type="Pfam" id="PF00905"/>
    </source>
</evidence>
<dbReference type="GO" id="GO:0008955">
    <property type="term" value="F:peptidoglycan glycosyltransferase activity"/>
    <property type="evidence" value="ECO:0007669"/>
    <property type="project" value="UniProtKB-EC"/>
</dbReference>
<dbReference type="NCBIfam" id="TIGR02074">
    <property type="entry name" value="PBP_1a_fam"/>
    <property type="match status" value="1"/>
</dbReference>
<evidence type="ECO:0000256" key="8">
    <source>
        <dbReference type="ARBA" id="ARBA00022692"/>
    </source>
</evidence>